<feature type="region of interest" description="Disordered" evidence="1">
    <location>
        <begin position="488"/>
        <end position="701"/>
    </location>
</feature>
<feature type="compositionally biased region" description="Low complexity" evidence="1">
    <location>
        <begin position="789"/>
        <end position="803"/>
    </location>
</feature>
<feature type="compositionally biased region" description="Acidic residues" evidence="1">
    <location>
        <begin position="1211"/>
        <end position="1220"/>
    </location>
</feature>
<reference evidence="2 3" key="1">
    <citation type="journal article" date="2021" name="MBio">
        <title>A New Model Trypanosomatid, Novymonas esmeraldas: Genomic Perception of Its 'Candidatus Pandoraea novymonadis' Endosymbiont.</title>
        <authorList>
            <person name="Zakharova A."/>
            <person name="Saura A."/>
            <person name="Butenko A."/>
            <person name="Podesvova L."/>
            <person name="Warmusova S."/>
            <person name="Kostygov A.Y."/>
            <person name="Nenarokova A."/>
            <person name="Lukes J."/>
            <person name="Opperdoes F.R."/>
            <person name="Yurchenko V."/>
        </authorList>
    </citation>
    <scope>NUCLEOTIDE SEQUENCE [LARGE SCALE GENOMIC DNA]</scope>
    <source>
        <strain evidence="2 3">E262AT.01</strain>
    </source>
</reference>
<gene>
    <name evidence="2" type="ORF">NESM_000154000</name>
</gene>
<dbReference type="EMBL" id="JAECZO010000010">
    <property type="protein sequence ID" value="KAK7200950.1"/>
    <property type="molecule type" value="Genomic_DNA"/>
</dbReference>
<feature type="compositionally biased region" description="Low complexity" evidence="1">
    <location>
        <begin position="566"/>
        <end position="604"/>
    </location>
</feature>
<feature type="compositionally biased region" description="Low complexity" evidence="1">
    <location>
        <begin position="510"/>
        <end position="540"/>
    </location>
</feature>
<feature type="compositionally biased region" description="Low complexity" evidence="1">
    <location>
        <begin position="1345"/>
        <end position="1355"/>
    </location>
</feature>
<feature type="compositionally biased region" description="Polar residues" evidence="1">
    <location>
        <begin position="1001"/>
        <end position="1017"/>
    </location>
</feature>
<sequence length="1454" mass="150269">MRTTFLPSPTAGSKSRRESGGSDTHNTATAAVATVAVTAEAVRAVSEVLTQAPIWQNAWVEEVRRSSSVAAVEVSGNGGGDAKEAVPLEEDPTHVSEAFDGWLAVVEEEKGELTTAEQADLSLWFHEERLAAKTPFAAVVPCEGLLRSEKTQQRVAAVMDAFAFPTFYVQTLPTGAALSEVAEAFVSSAAHLPEARRHRAAEDRGVYSYTTVPCHSGSDAVRLARRFPALRTAVRDVACLLINDYCPVTPLCMRCLVVAGRCVAAEVVCDEAYTPLFGIRPNDCDSAAVDNENGDAEASMSAAQRRRGSASAAAAAARRRRSSATAAADGAVDDTAPRTASDVVAYGLQRYVEETLGRSLGCRSYTAVLSAEVKGFDPRALGPREGDPPFWPALAHDQPHLRPSPFEEAGLRFYLLALDYADPAPFEAFAPEELVVIGDYVVARPAAALPPVLRFLDGREAERAAARPRGPPIASLWRQTRAAAAAAEAAAAGVTPSKCGSNGHANGNGRSEPSARAASEVSSVRSSRATSRAPVSSATSELDRRSDTRRSEAPSSVPPATPDAPTPTRTATASHPHSRPRLSSTPSSSLSSRISAAPTATSSATRHDDREPDVVESPPSSRSSTSSSAASVASRSAGDAAAEGRHATSSLSGSRHTTSRPASTSSRASSTSSSRLPSRASSVTLSQVGAAPAPVSGAETVQRPVAMRHADPLHTPARSTVTASSCRSPQSTLSAEPRRKESIIVEAPPLESTSLTEQDDAKSDAGSSTRGSRLPGRRSSTATSTVYESCISRSRSGSVRSESYATMTATESESVRSSLPQRRESSHRDMVDAAPTAADDAASQLSTTTLSTRSSRHSASVHSRRSATIAESVTNSVAGETSACAGTTPMESAVAPSRHSASVASSSARGSAHTSASSASRNTSRLGSLVSGGHRRQPTRSESRTSNTASASVCAEEEEDSPSVHSLAEERVCAGTAASRSHAGSESRMSRSRPSSVSPSWITQEGSPSAQAPSPTGQPEPLQYEEESGCSESGRFSHVSAAAAAVAPTMLEHCADPESSAAAQSPTSDAAAGGELVRHRLSATATSGDVSEEEETETTVSASVTSWRDGPAADAEAQEEEEEEEEETVDDSADDSDVSGELGRVREMPSEGPPARATRGRSASARSTATSSFSAGGVTNDAGSGSPGVATESERGGGAPPHHGEDGKDAAEEEEEEEDGSSVYYSHYTSYGGGRSDMPGAASTDYHSCVSAAPSAASSRAEGRRRWCSGSASELNQPLPSTSSSHARGDVVAASPPAGTDVPSARDPPLSPPRTVKSATSTSSSASRAPSTRQQCLPQPVSCRPSDTPSAGSPAAAPPPSPPLSSSAPSRAASHASDRRHKASTTSAGVDVAERAPARPPSAACDEALRKARLHALAAVVVAKAAYEEVGRVATLHRPSVSPAQHTAEVCDTS</sequence>
<evidence type="ECO:0000313" key="2">
    <source>
        <dbReference type="EMBL" id="KAK7200950.1"/>
    </source>
</evidence>
<feature type="compositionally biased region" description="Low complexity" evidence="1">
    <location>
        <begin position="615"/>
        <end position="641"/>
    </location>
</feature>
<feature type="region of interest" description="Disordered" evidence="1">
    <location>
        <begin position="1"/>
        <end position="25"/>
    </location>
</feature>
<feature type="compositionally biased region" description="Polar residues" evidence="1">
    <location>
        <begin position="1"/>
        <end position="13"/>
    </location>
</feature>
<feature type="compositionally biased region" description="Polar residues" evidence="1">
    <location>
        <begin position="1270"/>
        <end position="1286"/>
    </location>
</feature>
<feature type="compositionally biased region" description="Basic and acidic residues" evidence="1">
    <location>
        <begin position="541"/>
        <end position="552"/>
    </location>
</feature>
<feature type="compositionally biased region" description="Acidic residues" evidence="1">
    <location>
        <begin position="1116"/>
        <end position="1138"/>
    </location>
</feature>
<name>A0AAW0F316_9TRYP</name>
<feature type="compositionally biased region" description="Polar residues" evidence="1">
    <location>
        <begin position="869"/>
        <end position="879"/>
    </location>
</feature>
<comment type="caution">
    <text evidence="2">The sequence shown here is derived from an EMBL/GenBank/DDBJ whole genome shotgun (WGS) entry which is preliminary data.</text>
</comment>
<protein>
    <submittedName>
        <fullName evidence="2">Uncharacterized protein</fullName>
    </submittedName>
</protein>
<dbReference type="Proteomes" id="UP001430356">
    <property type="component" value="Unassembled WGS sequence"/>
</dbReference>
<feature type="compositionally biased region" description="Low complexity" evidence="1">
    <location>
        <begin position="1059"/>
        <end position="1072"/>
    </location>
</feature>
<evidence type="ECO:0000256" key="1">
    <source>
        <dbReference type="SAM" id="MobiDB-lite"/>
    </source>
</evidence>
<feature type="compositionally biased region" description="Low complexity" evidence="1">
    <location>
        <begin position="892"/>
        <end position="925"/>
    </location>
</feature>
<evidence type="ECO:0000313" key="3">
    <source>
        <dbReference type="Proteomes" id="UP001430356"/>
    </source>
</evidence>
<feature type="compositionally biased region" description="Basic and acidic residues" evidence="1">
    <location>
        <begin position="821"/>
        <end position="831"/>
    </location>
</feature>
<feature type="compositionally biased region" description="Low complexity" evidence="1">
    <location>
        <begin position="832"/>
        <end position="861"/>
    </location>
</feature>
<accession>A0AAW0F316</accession>
<feature type="compositionally biased region" description="Polar residues" evidence="1">
    <location>
        <begin position="498"/>
        <end position="509"/>
    </location>
</feature>
<feature type="compositionally biased region" description="Low complexity" evidence="1">
    <location>
        <begin position="654"/>
        <end position="682"/>
    </location>
</feature>
<organism evidence="2 3">
    <name type="scientific">Novymonas esmeraldas</name>
    <dbReference type="NCBI Taxonomy" id="1808958"/>
    <lineage>
        <taxon>Eukaryota</taxon>
        <taxon>Discoba</taxon>
        <taxon>Euglenozoa</taxon>
        <taxon>Kinetoplastea</taxon>
        <taxon>Metakinetoplastina</taxon>
        <taxon>Trypanosomatida</taxon>
        <taxon>Trypanosomatidae</taxon>
        <taxon>Novymonas</taxon>
    </lineage>
</organism>
<feature type="compositionally biased region" description="Low complexity" evidence="1">
    <location>
        <begin position="1155"/>
        <end position="1177"/>
    </location>
</feature>
<feature type="compositionally biased region" description="Pro residues" evidence="1">
    <location>
        <begin position="556"/>
        <end position="565"/>
    </location>
</feature>
<feature type="compositionally biased region" description="Polar residues" evidence="1">
    <location>
        <begin position="778"/>
        <end position="787"/>
    </location>
</feature>
<keyword evidence="3" id="KW-1185">Reference proteome</keyword>
<feature type="region of interest" description="Disordered" evidence="1">
    <location>
        <begin position="1054"/>
        <end position="1404"/>
    </location>
</feature>
<feature type="compositionally biased region" description="Polar residues" evidence="1">
    <location>
        <begin position="804"/>
        <end position="820"/>
    </location>
</feature>
<feature type="compositionally biased region" description="Low complexity" evidence="1">
    <location>
        <begin position="1251"/>
        <end position="1260"/>
    </location>
</feature>
<feature type="region of interest" description="Disordered" evidence="1">
    <location>
        <begin position="713"/>
        <end position="1035"/>
    </location>
</feature>
<feature type="compositionally biased region" description="Polar residues" evidence="1">
    <location>
        <begin position="717"/>
        <end position="734"/>
    </location>
</feature>
<proteinExistence type="predicted"/>
<feature type="compositionally biased region" description="Low complexity" evidence="1">
    <location>
        <begin position="1318"/>
        <end position="1333"/>
    </location>
</feature>
<feature type="compositionally biased region" description="Low complexity" evidence="1">
    <location>
        <begin position="1364"/>
        <end position="1375"/>
    </location>
</feature>